<dbReference type="EMBL" id="BMZG01000009">
    <property type="protein sequence ID" value="GHA76624.1"/>
    <property type="molecule type" value="Genomic_DNA"/>
</dbReference>
<dbReference type="Gene3D" id="1.25.40.10">
    <property type="entry name" value="Tetratricopeptide repeat domain"/>
    <property type="match status" value="1"/>
</dbReference>
<sequence>MTKTLKDLMQSGYNAFTNNDYSQTISHCEAVLSIAPDNAEAHHLMSHAYKVLGNHHLSEALLYRAISLDSANPQYHYNAAVNASKQAIKTVPCCICTGTASLAQYA</sequence>
<evidence type="ECO:0000313" key="1">
    <source>
        <dbReference type="EMBL" id="GHA76624.1"/>
    </source>
</evidence>
<reference evidence="1" key="2">
    <citation type="submission" date="2020-09" db="EMBL/GenBank/DDBJ databases">
        <authorList>
            <person name="Sun Q."/>
            <person name="Kim S."/>
        </authorList>
    </citation>
    <scope>NUCLEOTIDE SEQUENCE</scope>
    <source>
        <strain evidence="1">KCTC 32501</strain>
    </source>
</reference>
<evidence type="ECO:0008006" key="3">
    <source>
        <dbReference type="Google" id="ProtNLM"/>
    </source>
</evidence>
<dbReference type="RefSeq" id="WP_189493534.1">
    <property type="nucleotide sequence ID" value="NZ_BMZG01000009.1"/>
</dbReference>
<protein>
    <recommendedName>
        <fullName evidence="3">Tetratricopeptide repeat protein</fullName>
    </recommendedName>
</protein>
<organism evidence="1 2">
    <name type="scientific">Formosimonas limnophila</name>
    <dbReference type="NCBI Taxonomy" id="1384487"/>
    <lineage>
        <taxon>Bacteria</taxon>
        <taxon>Pseudomonadati</taxon>
        <taxon>Pseudomonadota</taxon>
        <taxon>Betaproteobacteria</taxon>
        <taxon>Burkholderiales</taxon>
        <taxon>Burkholderiaceae</taxon>
        <taxon>Formosimonas</taxon>
    </lineage>
</organism>
<proteinExistence type="predicted"/>
<comment type="caution">
    <text evidence="1">The sequence shown here is derived from an EMBL/GenBank/DDBJ whole genome shotgun (WGS) entry which is preliminary data.</text>
</comment>
<name>A0A8J3CLI4_9BURK</name>
<keyword evidence="2" id="KW-1185">Reference proteome</keyword>
<evidence type="ECO:0000313" key="2">
    <source>
        <dbReference type="Proteomes" id="UP000614287"/>
    </source>
</evidence>
<reference evidence="1" key="1">
    <citation type="journal article" date="2014" name="Int. J. Syst. Evol. Microbiol.">
        <title>Complete genome sequence of Corynebacterium casei LMG S-19264T (=DSM 44701T), isolated from a smear-ripened cheese.</title>
        <authorList>
            <consortium name="US DOE Joint Genome Institute (JGI-PGF)"/>
            <person name="Walter F."/>
            <person name="Albersmeier A."/>
            <person name="Kalinowski J."/>
            <person name="Ruckert C."/>
        </authorList>
    </citation>
    <scope>NUCLEOTIDE SEQUENCE</scope>
    <source>
        <strain evidence="1">KCTC 32501</strain>
    </source>
</reference>
<dbReference type="Pfam" id="PF14559">
    <property type="entry name" value="TPR_19"/>
    <property type="match status" value="1"/>
</dbReference>
<dbReference type="SUPFAM" id="SSF48452">
    <property type="entry name" value="TPR-like"/>
    <property type="match status" value="1"/>
</dbReference>
<gene>
    <name evidence="1" type="ORF">GCM10009007_17000</name>
</gene>
<dbReference type="AlphaFoldDB" id="A0A8J3CLI4"/>
<accession>A0A8J3CLI4</accession>
<dbReference type="InterPro" id="IPR011990">
    <property type="entry name" value="TPR-like_helical_dom_sf"/>
</dbReference>
<dbReference type="Proteomes" id="UP000614287">
    <property type="component" value="Unassembled WGS sequence"/>
</dbReference>